<sequence>MPKVKLERKTTEERHASQRMTSRAPKNMNRVDVKSEVFDSEQDLKPASRHALRAVTNTSLQATQTSSSNVHVKREVQTNEHLNWIKPELESSPELESESESEQELESESEQDSDSDSSDESDSESECSQESESETSQDLESEPSQEVKSEADSSQELDSELSQETNAFKCQRWVAERVVAILTRRGFQCALFGDMAKALYGINQTCRNIIIVVYASDGESTLQVDDLRKQIVEEDPACFTRSPQPKPRKPQRTELFCNPPEAVRQTLNFEFIVTKAIQRRRRYLGCKVHLLVASSNFGWVTMSSVKHIVWINALPVLSFAFALIYQVCRWHVAYKDRSHRITAKDQANVLLMLLGNTDLIEPLRDTKPWTSQPPLIRPAALITLKKRVAAFIDTPAGASTKDHWKQLGLA</sequence>
<feature type="compositionally biased region" description="Basic and acidic residues" evidence="1">
    <location>
        <begin position="29"/>
        <end position="46"/>
    </location>
</feature>
<accession>A0A409YPE2</accession>
<feature type="compositionally biased region" description="Basic and acidic residues" evidence="1">
    <location>
        <begin position="1"/>
        <end position="16"/>
    </location>
</feature>
<dbReference type="AlphaFoldDB" id="A0A409YPE2"/>
<dbReference type="EMBL" id="NHTK01000880">
    <property type="protein sequence ID" value="PPR04874.1"/>
    <property type="molecule type" value="Genomic_DNA"/>
</dbReference>
<protein>
    <submittedName>
        <fullName evidence="3">Uncharacterized protein</fullName>
    </submittedName>
</protein>
<dbReference type="Proteomes" id="UP000284842">
    <property type="component" value="Unassembled WGS sequence"/>
</dbReference>
<feature type="transmembrane region" description="Helical" evidence="2">
    <location>
        <begin position="308"/>
        <end position="328"/>
    </location>
</feature>
<keyword evidence="4" id="KW-1185">Reference proteome</keyword>
<organism evidence="3 4">
    <name type="scientific">Panaeolus cyanescens</name>
    <dbReference type="NCBI Taxonomy" id="181874"/>
    <lineage>
        <taxon>Eukaryota</taxon>
        <taxon>Fungi</taxon>
        <taxon>Dikarya</taxon>
        <taxon>Basidiomycota</taxon>
        <taxon>Agaricomycotina</taxon>
        <taxon>Agaricomycetes</taxon>
        <taxon>Agaricomycetidae</taxon>
        <taxon>Agaricales</taxon>
        <taxon>Agaricineae</taxon>
        <taxon>Galeropsidaceae</taxon>
        <taxon>Panaeolus</taxon>
    </lineage>
</organism>
<feature type="transmembrane region" description="Helical" evidence="2">
    <location>
        <begin position="284"/>
        <end position="302"/>
    </location>
</feature>
<evidence type="ECO:0000256" key="1">
    <source>
        <dbReference type="SAM" id="MobiDB-lite"/>
    </source>
</evidence>
<feature type="region of interest" description="Disordered" evidence="1">
    <location>
        <begin position="1"/>
        <end position="160"/>
    </location>
</feature>
<keyword evidence="2" id="KW-0472">Membrane</keyword>
<evidence type="ECO:0000313" key="4">
    <source>
        <dbReference type="Proteomes" id="UP000284842"/>
    </source>
</evidence>
<dbReference type="InParanoid" id="A0A409YPE2"/>
<evidence type="ECO:0000313" key="3">
    <source>
        <dbReference type="EMBL" id="PPR04874.1"/>
    </source>
</evidence>
<reference evidence="3 4" key="1">
    <citation type="journal article" date="2018" name="Evol. Lett.">
        <title>Horizontal gene cluster transfer increased hallucinogenic mushroom diversity.</title>
        <authorList>
            <person name="Reynolds H.T."/>
            <person name="Vijayakumar V."/>
            <person name="Gluck-Thaler E."/>
            <person name="Korotkin H.B."/>
            <person name="Matheny P.B."/>
            <person name="Slot J.C."/>
        </authorList>
    </citation>
    <scope>NUCLEOTIDE SEQUENCE [LARGE SCALE GENOMIC DNA]</scope>
    <source>
        <strain evidence="3 4">2629</strain>
    </source>
</reference>
<keyword evidence="2" id="KW-1133">Transmembrane helix</keyword>
<name>A0A409YPE2_9AGAR</name>
<gene>
    <name evidence="3" type="ORF">CVT24_007206</name>
</gene>
<comment type="caution">
    <text evidence="3">The sequence shown here is derived from an EMBL/GenBank/DDBJ whole genome shotgun (WGS) entry which is preliminary data.</text>
</comment>
<evidence type="ECO:0000256" key="2">
    <source>
        <dbReference type="SAM" id="Phobius"/>
    </source>
</evidence>
<feature type="compositionally biased region" description="Polar residues" evidence="1">
    <location>
        <begin position="55"/>
        <end position="70"/>
    </location>
</feature>
<proteinExistence type="predicted"/>
<keyword evidence="2" id="KW-0812">Transmembrane</keyword>
<feature type="compositionally biased region" description="Acidic residues" evidence="1">
    <location>
        <begin position="91"/>
        <end position="143"/>
    </location>
</feature>